<evidence type="ECO:0000313" key="3">
    <source>
        <dbReference type="Proteomes" id="UP000233551"/>
    </source>
</evidence>
<gene>
    <name evidence="2" type="ORF">CRG98_018889</name>
</gene>
<reference evidence="2 3" key="1">
    <citation type="submission" date="2017-11" db="EMBL/GenBank/DDBJ databases">
        <title>De-novo sequencing of pomegranate (Punica granatum L.) genome.</title>
        <authorList>
            <person name="Akparov Z."/>
            <person name="Amiraslanov A."/>
            <person name="Hajiyeva S."/>
            <person name="Abbasov M."/>
            <person name="Kaur K."/>
            <person name="Hamwieh A."/>
            <person name="Solovyev V."/>
            <person name="Salamov A."/>
            <person name="Braich B."/>
            <person name="Kosarev P."/>
            <person name="Mahmoud A."/>
            <person name="Hajiyev E."/>
            <person name="Babayeva S."/>
            <person name="Izzatullayeva V."/>
            <person name="Mammadov A."/>
            <person name="Mammadov A."/>
            <person name="Sharifova S."/>
            <person name="Ojaghi J."/>
            <person name="Eynullazada K."/>
            <person name="Bayramov B."/>
            <person name="Abdulazimova A."/>
            <person name="Shahmuradov I."/>
        </authorList>
    </citation>
    <scope>NUCLEOTIDE SEQUENCE [LARGE SCALE GENOMIC DNA]</scope>
    <source>
        <strain evidence="3">cv. AG2017</strain>
        <tissue evidence="2">Leaf</tissue>
    </source>
</reference>
<name>A0A2I0JWM6_PUNGR</name>
<evidence type="ECO:0000313" key="2">
    <source>
        <dbReference type="EMBL" id="PKI60728.1"/>
    </source>
</evidence>
<feature type="region of interest" description="Disordered" evidence="1">
    <location>
        <begin position="1"/>
        <end position="48"/>
    </location>
</feature>
<organism evidence="2 3">
    <name type="scientific">Punica granatum</name>
    <name type="common">Pomegranate</name>
    <dbReference type="NCBI Taxonomy" id="22663"/>
    <lineage>
        <taxon>Eukaryota</taxon>
        <taxon>Viridiplantae</taxon>
        <taxon>Streptophyta</taxon>
        <taxon>Embryophyta</taxon>
        <taxon>Tracheophyta</taxon>
        <taxon>Spermatophyta</taxon>
        <taxon>Magnoliopsida</taxon>
        <taxon>eudicotyledons</taxon>
        <taxon>Gunneridae</taxon>
        <taxon>Pentapetalae</taxon>
        <taxon>rosids</taxon>
        <taxon>malvids</taxon>
        <taxon>Myrtales</taxon>
        <taxon>Lythraceae</taxon>
        <taxon>Punica</taxon>
    </lineage>
</organism>
<proteinExistence type="predicted"/>
<dbReference type="AlphaFoldDB" id="A0A2I0JWM6"/>
<keyword evidence="3" id="KW-1185">Reference proteome</keyword>
<accession>A0A2I0JWM6</accession>
<dbReference type="EMBL" id="PGOL01001118">
    <property type="protein sequence ID" value="PKI60728.1"/>
    <property type="molecule type" value="Genomic_DNA"/>
</dbReference>
<evidence type="ECO:0000256" key="1">
    <source>
        <dbReference type="SAM" id="MobiDB-lite"/>
    </source>
</evidence>
<sequence>MRGQNPKAGPKPDAPNAGPEPDAGPKPDTVNAGSEPDVGPEPNVCTTRRSCGVSWAHSSIGSVIVLEASWQVG</sequence>
<comment type="caution">
    <text evidence="2">The sequence shown here is derived from an EMBL/GenBank/DDBJ whole genome shotgun (WGS) entry which is preliminary data.</text>
</comment>
<dbReference type="Proteomes" id="UP000233551">
    <property type="component" value="Unassembled WGS sequence"/>
</dbReference>
<protein>
    <submittedName>
        <fullName evidence="2">Uncharacterized protein</fullName>
    </submittedName>
</protein>